<dbReference type="RefSeq" id="WP_185157416.1">
    <property type="nucleotide sequence ID" value="NZ_UWWL01000001.1"/>
</dbReference>
<accession>A0A927E2U6</accession>
<dbReference type="AlphaFoldDB" id="A0A927E2U6"/>
<evidence type="ECO:0000313" key="2">
    <source>
        <dbReference type="EMBL" id="MBD3719502.1"/>
    </source>
</evidence>
<organism evidence="3 4">
    <name type="scientific">Klebsiella pneumoniae</name>
    <dbReference type="NCBI Taxonomy" id="573"/>
    <lineage>
        <taxon>Bacteria</taxon>
        <taxon>Pseudomonadati</taxon>
        <taxon>Pseudomonadota</taxon>
        <taxon>Gammaproteobacteria</taxon>
        <taxon>Enterobacterales</taxon>
        <taxon>Enterobacteriaceae</taxon>
        <taxon>Klebsiella/Raoultella group</taxon>
        <taxon>Klebsiella</taxon>
        <taxon>Klebsiella pneumoniae complex</taxon>
    </lineage>
</organism>
<dbReference type="Proteomes" id="UP000622731">
    <property type="component" value="Unassembled WGS sequence"/>
</dbReference>
<evidence type="ECO:0000313" key="4">
    <source>
        <dbReference type="Proteomes" id="UP000598328"/>
    </source>
</evidence>
<reference evidence="3" key="1">
    <citation type="submission" date="2020-07" db="EMBL/GenBank/DDBJ databases">
        <title>Clinical and genomic characterization of carbapenemase-producing Enterobacterales causing secondary infections during the COVID-19 crisis at a New York City hospital.</title>
        <authorList>
            <person name="Gomez-Simmonds A."/>
            <person name="Annavajhala M.K."/>
            <person name="Uhlemann A.-C."/>
        </authorList>
    </citation>
    <scope>NUCLEOTIDE SEQUENCE</scope>
    <source>
        <strain evidence="3">KP1826</strain>
        <strain evidence="2">NK1594</strain>
        <strain evidence="1">NK1677</strain>
    </source>
</reference>
<dbReference type="EMBL" id="JACXSV010000009">
    <property type="protein sequence ID" value="MBD3722280.1"/>
    <property type="molecule type" value="Genomic_DNA"/>
</dbReference>
<gene>
    <name evidence="3" type="ORF">IE978_08715</name>
    <name evidence="2" type="ORF">IE988_00750</name>
    <name evidence="1" type="ORF">IE996_24050</name>
</gene>
<evidence type="ECO:0000313" key="3">
    <source>
        <dbReference type="EMBL" id="MBD3722280.1"/>
    </source>
</evidence>
<dbReference type="EMBL" id="JACXTN010000001">
    <property type="protein sequence ID" value="MBD3709721.1"/>
    <property type="molecule type" value="Genomic_DNA"/>
</dbReference>
<comment type="caution">
    <text evidence="3">The sequence shown here is derived from an EMBL/GenBank/DDBJ whole genome shotgun (WGS) entry which is preliminary data.</text>
</comment>
<protein>
    <submittedName>
        <fullName evidence="3">Uncharacterized protein</fullName>
    </submittedName>
</protein>
<dbReference type="EMBL" id="JACXTF010000001">
    <property type="protein sequence ID" value="MBD3719502.1"/>
    <property type="molecule type" value="Genomic_DNA"/>
</dbReference>
<dbReference type="Proteomes" id="UP000598328">
    <property type="component" value="Unassembled WGS sequence"/>
</dbReference>
<proteinExistence type="predicted"/>
<evidence type="ECO:0000313" key="1">
    <source>
        <dbReference type="EMBL" id="MBD3709721.1"/>
    </source>
</evidence>
<dbReference type="Proteomes" id="UP000616340">
    <property type="component" value="Unassembled WGS sequence"/>
</dbReference>
<sequence>MAEKEIKIPFSYCRLSRGASFLGVEPSDLINLAIENKIEISMMLKRFHCRILLREDFSDVKDWYSSLYFPRTFNSMSGQTRAITNHSFIEFTNGRYFEPDKLLSGSDIFTEQESKGFLVGYGFALGLWRVMPDQFESSLPVKDFFPGFFPCLTGGETPVIQILPAQPFIDQANGKRFNFDPYEFEAGYDDLWVTNYDIKRLMESGLDFDKLPMLNDIERPDLDSDSKNSINKRSESAKEKHARNELLILSAAIKFKETSSDIFNEKCLKKMGATISQHGPENFPTECTYFLTDNARSRALTQLPHTLVGTLSFNCSSF</sequence>
<name>A0A927E2U6_KLEPN</name>